<evidence type="ECO:0000256" key="3">
    <source>
        <dbReference type="SAM" id="Phobius"/>
    </source>
</evidence>
<gene>
    <name evidence="5" type="ORF">FEZ08_06345</name>
</gene>
<keyword evidence="3" id="KW-1133">Transmembrane helix</keyword>
<dbReference type="InterPro" id="IPR042229">
    <property type="entry name" value="Listeria/Bacterioides_rpt_sf"/>
</dbReference>
<dbReference type="InterPro" id="IPR013378">
    <property type="entry name" value="InlB-like_B-rpt"/>
</dbReference>
<comment type="caution">
    <text evidence="5">The sequence shown here is derived from an EMBL/GenBank/DDBJ whole genome shotgun (WGS) entry which is preliminary data.</text>
</comment>
<dbReference type="Proteomes" id="UP000306912">
    <property type="component" value="Unassembled WGS sequence"/>
</dbReference>
<feature type="compositionally biased region" description="Low complexity" evidence="2">
    <location>
        <begin position="642"/>
        <end position="665"/>
    </location>
</feature>
<feature type="transmembrane region" description="Helical" evidence="3">
    <location>
        <begin position="673"/>
        <end position="691"/>
    </location>
</feature>
<sequence length="697" mass="72461">MKKFFGVLLSVVLLSATFQFAVHADTSVEANTPQELKSFAESATEDTTITLGSGFPDSLSATVSIAIAHNYNITILGNDINLQPMATNVRHLNINNTGSGTVTIDGITFLGSNTVAGDTVAVGAAGGGLTLGVGHFIVQNSMFSKINGSALNGTGGVNRYLEINNSTFEFNTNTGAGGALNFDGGNNDLTVNNSTFYKNKSDALGYSGGAIGLKNGKNLTINNSVFTGNTSKHLGGAIAFHFPQANSTFSIDNSYFEDNATVNPNNGAYGPWADGGAIGVYSDNVNIAFSLTNSTFNANSSYDDGGALMLQNYGATSTNIITNNTFSENVGNGLGISAAPKYDAPGGAIQFSKSANATLESNTFVKNMASGVNTEAGNFGNARGGAIGFHYDTGAVKVYPTLNMKNNLLFGNYVTDSSNQPVASDYANITISTLYDGTSGGVLNNLGGNIGIDDGIVLPSMSSESVFGLAIAEVALSTNQSNVSAGNNNATTNGYFYAQIPTIAIMPAGVPTDNPVAGKGVATSITKDQRGFTRNISTPDIGAVENVAINFDGNNGNWNTMPTHNYDGVTYYSGTEPTNIYKVTGSGNEIEVLSSQYLTHPSGYQFIGWNTEADGGGSSYTPGDQIALAGNMTLYAQWESVETSTENNSTGNNSSSNNSSDNNSELPITGQNTMFITAIGIILIAGSIYIIKRRSSK</sequence>
<dbReference type="SMART" id="SM00710">
    <property type="entry name" value="PbH1"/>
    <property type="match status" value="8"/>
</dbReference>
<accession>A0A5R8QDL6</accession>
<feature type="region of interest" description="Disordered" evidence="2">
    <location>
        <begin position="641"/>
        <end position="665"/>
    </location>
</feature>
<protein>
    <submittedName>
        <fullName evidence="5">LPXTG cell wall anchor domain-containing protein</fullName>
    </submittedName>
</protein>
<feature type="signal peptide" evidence="4">
    <location>
        <begin position="1"/>
        <end position="24"/>
    </location>
</feature>
<dbReference type="AlphaFoldDB" id="A0A5R8QDL6"/>
<keyword evidence="3" id="KW-0812">Transmembrane</keyword>
<dbReference type="SUPFAM" id="SSF51126">
    <property type="entry name" value="Pectin lyase-like"/>
    <property type="match status" value="1"/>
</dbReference>
<comment type="subcellular location">
    <subcellularLocation>
        <location evidence="1">Cell envelope</location>
    </subcellularLocation>
</comment>
<keyword evidence="4" id="KW-0732">Signal</keyword>
<proteinExistence type="predicted"/>
<dbReference type="EMBL" id="VBWP01000004">
    <property type="protein sequence ID" value="TLG74356.1"/>
    <property type="molecule type" value="Genomic_DNA"/>
</dbReference>
<name>A0A5R8QDL6_9FIRM</name>
<dbReference type="NCBIfam" id="TIGR01167">
    <property type="entry name" value="LPXTG_anchor"/>
    <property type="match status" value="1"/>
</dbReference>
<dbReference type="RefSeq" id="WP_138190909.1">
    <property type="nucleotide sequence ID" value="NZ_VBWP01000004.1"/>
</dbReference>
<evidence type="ECO:0000256" key="1">
    <source>
        <dbReference type="ARBA" id="ARBA00004196"/>
    </source>
</evidence>
<dbReference type="InterPro" id="IPR011050">
    <property type="entry name" value="Pectin_lyase_fold/virulence"/>
</dbReference>
<dbReference type="Pfam" id="PF09479">
    <property type="entry name" value="Flg_new"/>
    <property type="match status" value="1"/>
</dbReference>
<dbReference type="NCBIfam" id="TIGR02543">
    <property type="entry name" value="List_Bact_rpt"/>
    <property type="match status" value="1"/>
</dbReference>
<evidence type="ECO:0000256" key="2">
    <source>
        <dbReference type="SAM" id="MobiDB-lite"/>
    </source>
</evidence>
<evidence type="ECO:0000256" key="4">
    <source>
        <dbReference type="SAM" id="SignalP"/>
    </source>
</evidence>
<evidence type="ECO:0000313" key="5">
    <source>
        <dbReference type="EMBL" id="TLG74356.1"/>
    </source>
</evidence>
<organism evidence="5 6">
    <name type="scientific">Culicoidibacter larvae</name>
    <dbReference type="NCBI Taxonomy" id="2579976"/>
    <lineage>
        <taxon>Bacteria</taxon>
        <taxon>Bacillati</taxon>
        <taxon>Bacillota</taxon>
        <taxon>Culicoidibacteria</taxon>
        <taxon>Culicoidibacterales</taxon>
        <taxon>Culicoidibacteraceae</taxon>
        <taxon>Culicoidibacter</taxon>
    </lineage>
</organism>
<keyword evidence="3" id="KW-0472">Membrane</keyword>
<dbReference type="InterPro" id="IPR006626">
    <property type="entry name" value="PbH1"/>
</dbReference>
<dbReference type="InParanoid" id="A0A5R8QDL6"/>
<dbReference type="OrthoDB" id="9802993at2"/>
<feature type="chain" id="PRO_5024317950" evidence="4">
    <location>
        <begin position="25"/>
        <end position="697"/>
    </location>
</feature>
<keyword evidence="6" id="KW-1185">Reference proteome</keyword>
<dbReference type="GO" id="GO:0030313">
    <property type="term" value="C:cell envelope"/>
    <property type="evidence" value="ECO:0007669"/>
    <property type="project" value="UniProtKB-SubCell"/>
</dbReference>
<dbReference type="Gene3D" id="2.60.40.4270">
    <property type="entry name" value="Listeria-Bacteroides repeat domain"/>
    <property type="match status" value="1"/>
</dbReference>
<reference evidence="5 6" key="1">
    <citation type="submission" date="2019-05" db="EMBL/GenBank/DDBJ databases">
        <title>Culicoidintestinum kansasii gen. nov., sp. nov. from the gastrointestinal tract of the biting midge, Culicoides sonorensis.</title>
        <authorList>
            <person name="Neupane S."/>
            <person name="Ghosh A."/>
            <person name="Gunther S."/>
            <person name="Martin K."/>
            <person name="Zurek L."/>
        </authorList>
    </citation>
    <scope>NUCLEOTIDE SEQUENCE [LARGE SCALE GENOMIC DNA]</scope>
    <source>
        <strain evidence="5 6">CS-1</strain>
    </source>
</reference>
<evidence type="ECO:0000313" key="6">
    <source>
        <dbReference type="Proteomes" id="UP000306912"/>
    </source>
</evidence>